<name>A0A9D5K7U9_UNCW3</name>
<dbReference type="InterPro" id="IPR023473">
    <property type="entry name" value="AMMECR1"/>
</dbReference>
<comment type="caution">
    <text evidence="2">The sequence shown here is derived from an EMBL/GenBank/DDBJ whole genome shotgun (WGS) entry which is preliminary data.</text>
</comment>
<dbReference type="HAMAP" id="MF_00645">
    <property type="entry name" value="AMMECR1"/>
    <property type="match status" value="1"/>
</dbReference>
<dbReference type="PANTHER" id="PTHR13016:SF0">
    <property type="entry name" value="AMME SYNDROME CANDIDATE GENE 1 PROTEIN"/>
    <property type="match status" value="1"/>
</dbReference>
<accession>A0A9D5K7U9</accession>
<dbReference type="SUPFAM" id="SSF143447">
    <property type="entry name" value="AMMECR1-like"/>
    <property type="match status" value="1"/>
</dbReference>
<gene>
    <name evidence="2" type="primary">amrA</name>
    <name evidence="2" type="ORF">GF359_01905</name>
</gene>
<protein>
    <submittedName>
        <fullName evidence="2">AmmeMemoRadiSam system protein A</fullName>
    </submittedName>
</protein>
<evidence type="ECO:0000259" key="1">
    <source>
        <dbReference type="PROSITE" id="PS51112"/>
    </source>
</evidence>
<dbReference type="Gene3D" id="3.30.700.20">
    <property type="entry name" value="Hypothetical protein ph0010, domain 1"/>
    <property type="match status" value="1"/>
</dbReference>
<dbReference type="PROSITE" id="PS51112">
    <property type="entry name" value="AMMECR1"/>
    <property type="match status" value="1"/>
</dbReference>
<dbReference type="InterPro" id="IPR027623">
    <property type="entry name" value="AmmeMemoSam_A"/>
</dbReference>
<dbReference type="Pfam" id="PF01871">
    <property type="entry name" value="AMMECR1"/>
    <property type="match status" value="1"/>
</dbReference>
<sequence length="186" mass="20867">MESEELLIPEERAELLRVARKAIAEKLGGVTWKPDEPLTERLAEVQGAFVTLHLRGMLRGCIGYIMGVKPLYLTIAEMARAAAFTDPRFPPLKEREFGKIDIEITVLSPLKKIYDPDKVVVGTHGLLVKRGPYQGVLLPQVPVEQGWDRETFLDHTCMKAGMRSGCWRDDDTEILVFTGEVFGEGE</sequence>
<dbReference type="InterPro" id="IPR023472">
    <property type="entry name" value="Uncharacterised_MJ0810"/>
</dbReference>
<dbReference type="PANTHER" id="PTHR13016">
    <property type="entry name" value="AMMECR1 HOMOLOG"/>
    <property type="match status" value="1"/>
</dbReference>
<dbReference type="Gene3D" id="3.30.1490.150">
    <property type="entry name" value="Hypothetical protein ph0010, domain 2"/>
    <property type="match status" value="1"/>
</dbReference>
<evidence type="ECO:0000313" key="3">
    <source>
        <dbReference type="Proteomes" id="UP000630660"/>
    </source>
</evidence>
<organism evidence="2 3">
    <name type="scientific">candidate division WOR-3 bacterium</name>
    <dbReference type="NCBI Taxonomy" id="2052148"/>
    <lineage>
        <taxon>Bacteria</taxon>
        <taxon>Bacteria division WOR-3</taxon>
    </lineage>
</organism>
<dbReference type="EMBL" id="WJKJ01000058">
    <property type="protein sequence ID" value="MBD3363948.1"/>
    <property type="molecule type" value="Genomic_DNA"/>
</dbReference>
<reference evidence="2" key="1">
    <citation type="submission" date="2019-11" db="EMBL/GenBank/DDBJ databases">
        <title>Microbial mats filling the niche in hypersaline microbial mats.</title>
        <authorList>
            <person name="Wong H.L."/>
            <person name="Macleod F.I."/>
            <person name="White R.A. III"/>
            <person name="Burns B.P."/>
        </authorList>
    </citation>
    <scope>NUCLEOTIDE SEQUENCE</scope>
    <source>
        <strain evidence="2">Bin_327</strain>
    </source>
</reference>
<dbReference type="InterPro" id="IPR002733">
    <property type="entry name" value="AMMECR1_domain"/>
</dbReference>
<dbReference type="InterPro" id="IPR027485">
    <property type="entry name" value="AMMECR1_N"/>
</dbReference>
<dbReference type="AlphaFoldDB" id="A0A9D5K7U9"/>
<dbReference type="NCBIfam" id="TIGR04335">
    <property type="entry name" value="AmmeMemoSam_A"/>
    <property type="match status" value="1"/>
</dbReference>
<dbReference type="InterPro" id="IPR036071">
    <property type="entry name" value="AMMECR1_dom_sf"/>
</dbReference>
<proteinExistence type="inferred from homology"/>
<dbReference type="NCBIfam" id="TIGR00296">
    <property type="entry name" value="TIGR00296 family protein"/>
    <property type="match status" value="1"/>
</dbReference>
<evidence type="ECO:0000313" key="2">
    <source>
        <dbReference type="EMBL" id="MBD3363948.1"/>
    </source>
</evidence>
<feature type="domain" description="AMMECR1" evidence="1">
    <location>
        <begin position="10"/>
        <end position="186"/>
    </location>
</feature>
<dbReference type="Proteomes" id="UP000630660">
    <property type="component" value="Unassembled WGS sequence"/>
</dbReference>